<protein>
    <submittedName>
        <fullName evidence="7">HoxA-like transcriptional regulator</fullName>
    </submittedName>
</protein>
<dbReference type="InterPro" id="IPR001789">
    <property type="entry name" value="Sig_transdc_resp-reg_receiver"/>
</dbReference>
<comment type="caution">
    <text evidence="7">The sequence shown here is derived from an EMBL/GenBank/DDBJ whole genome shotgun (WGS) entry which is preliminary data.</text>
</comment>
<dbReference type="OrthoDB" id="10490at2157"/>
<proteinExistence type="predicted"/>
<feature type="domain" description="HTH hxlR-type" evidence="6">
    <location>
        <begin position="4"/>
        <end position="103"/>
    </location>
</feature>
<dbReference type="InterPro" id="IPR011006">
    <property type="entry name" value="CheY-like_superfamily"/>
</dbReference>
<dbReference type="Proteomes" id="UP000011550">
    <property type="component" value="Unassembled WGS sequence"/>
</dbReference>
<dbReference type="InterPro" id="IPR036388">
    <property type="entry name" value="WH-like_DNA-bd_sf"/>
</dbReference>
<dbReference type="SMART" id="SM00448">
    <property type="entry name" value="REC"/>
    <property type="match status" value="1"/>
</dbReference>
<keyword evidence="2" id="KW-0238">DNA-binding</keyword>
<keyword evidence="4" id="KW-0597">Phosphoprotein</keyword>
<dbReference type="PROSITE" id="PS50110">
    <property type="entry name" value="RESPONSE_REGULATORY"/>
    <property type="match status" value="1"/>
</dbReference>
<evidence type="ECO:0000256" key="3">
    <source>
        <dbReference type="ARBA" id="ARBA00023163"/>
    </source>
</evidence>
<dbReference type="PANTHER" id="PTHR33204:SF18">
    <property type="entry name" value="TRANSCRIPTIONAL REGULATORY PROTEIN"/>
    <property type="match status" value="1"/>
</dbReference>
<dbReference type="PATRIC" id="fig|662479.7.peg.1199"/>
<evidence type="ECO:0000256" key="2">
    <source>
        <dbReference type="ARBA" id="ARBA00023125"/>
    </source>
</evidence>
<dbReference type="InterPro" id="IPR036390">
    <property type="entry name" value="WH_DNA-bd_sf"/>
</dbReference>
<dbReference type="SUPFAM" id="SSF52172">
    <property type="entry name" value="CheY-like"/>
    <property type="match status" value="1"/>
</dbReference>
<dbReference type="PROSITE" id="PS51118">
    <property type="entry name" value="HTH_HXLR"/>
    <property type="match status" value="1"/>
</dbReference>
<evidence type="ECO:0000259" key="6">
    <source>
        <dbReference type="PROSITE" id="PS51118"/>
    </source>
</evidence>
<gene>
    <name evidence="7" type="ORF">C440_05927</name>
</gene>
<dbReference type="EMBL" id="AOLN01000010">
    <property type="protein sequence ID" value="ELZ95804.1"/>
    <property type="molecule type" value="Genomic_DNA"/>
</dbReference>
<dbReference type="Pfam" id="PF00072">
    <property type="entry name" value="Response_reg"/>
    <property type="match status" value="1"/>
</dbReference>
<evidence type="ECO:0000256" key="4">
    <source>
        <dbReference type="PROSITE-ProRule" id="PRU00169"/>
    </source>
</evidence>
<dbReference type="Gene3D" id="1.10.10.10">
    <property type="entry name" value="Winged helix-like DNA-binding domain superfamily/Winged helix DNA-binding domain"/>
    <property type="match status" value="1"/>
</dbReference>
<organism evidence="7 8">
    <name type="scientific">Haloferax mucosum ATCC BAA-1512</name>
    <dbReference type="NCBI Taxonomy" id="662479"/>
    <lineage>
        <taxon>Archaea</taxon>
        <taxon>Methanobacteriati</taxon>
        <taxon>Methanobacteriota</taxon>
        <taxon>Stenosarchaea group</taxon>
        <taxon>Halobacteria</taxon>
        <taxon>Halobacteriales</taxon>
        <taxon>Haloferacaceae</taxon>
        <taxon>Haloferax</taxon>
    </lineage>
</organism>
<evidence type="ECO:0000313" key="8">
    <source>
        <dbReference type="Proteomes" id="UP000011550"/>
    </source>
</evidence>
<sequence>MSSTTNSVAASIVAAKWKPHIVSTLADSGALGFGDLKRELESISNKVLANDLDALQEYGIVRRRVLSEDPLRVEYALTESGVALNELQQELTAWDDEYLGNDGATRILVADDDENMADLYATVLDDRYDVVTAGDGREALRMLDETIDLAIVDRRMPGLSGSEVATRRADLGIDCPIIICTSLRPDPSVLTLPIDEYLVKPISPAELREAVASVIARSDLSEREREYRALAARVESVSTNSASYQSATSSAFRDALERLEELGDDLDIDPEEQLVGGEM</sequence>
<dbReference type="Pfam" id="PF01638">
    <property type="entry name" value="HxlR"/>
    <property type="match status" value="1"/>
</dbReference>
<dbReference type="SUPFAM" id="SSF46785">
    <property type="entry name" value="Winged helix' DNA-binding domain"/>
    <property type="match status" value="1"/>
</dbReference>
<dbReference type="AlphaFoldDB" id="M0IK12"/>
<keyword evidence="1" id="KW-0805">Transcription regulation</keyword>
<keyword evidence="3" id="KW-0804">Transcription</keyword>
<evidence type="ECO:0000313" key="7">
    <source>
        <dbReference type="EMBL" id="ELZ95804.1"/>
    </source>
</evidence>
<accession>M0IK12</accession>
<reference evidence="7 8" key="1">
    <citation type="journal article" date="2014" name="PLoS Genet.">
        <title>Phylogenetically driven sequencing of extremely halophilic archaea reveals strategies for static and dynamic osmo-response.</title>
        <authorList>
            <person name="Becker E.A."/>
            <person name="Seitzer P.M."/>
            <person name="Tritt A."/>
            <person name="Larsen D."/>
            <person name="Krusor M."/>
            <person name="Yao A.I."/>
            <person name="Wu D."/>
            <person name="Madern D."/>
            <person name="Eisen J.A."/>
            <person name="Darling A.E."/>
            <person name="Facciotti M.T."/>
        </authorList>
    </citation>
    <scope>NUCLEOTIDE SEQUENCE [LARGE SCALE GENOMIC DNA]</scope>
    <source>
        <strain evidence="7 8">ATCC BAA-1512</strain>
    </source>
</reference>
<dbReference type="GO" id="GO:0003677">
    <property type="term" value="F:DNA binding"/>
    <property type="evidence" value="ECO:0007669"/>
    <property type="project" value="UniProtKB-KW"/>
</dbReference>
<feature type="domain" description="Response regulatory" evidence="5">
    <location>
        <begin position="106"/>
        <end position="215"/>
    </location>
</feature>
<name>M0IK12_9EURY</name>
<evidence type="ECO:0000256" key="1">
    <source>
        <dbReference type="ARBA" id="ARBA00023015"/>
    </source>
</evidence>
<feature type="modified residue" description="4-aspartylphosphate" evidence="4">
    <location>
        <position position="153"/>
    </location>
</feature>
<dbReference type="GO" id="GO:0000160">
    <property type="term" value="P:phosphorelay signal transduction system"/>
    <property type="evidence" value="ECO:0007669"/>
    <property type="project" value="InterPro"/>
</dbReference>
<dbReference type="STRING" id="662479.C440_05927"/>
<dbReference type="InterPro" id="IPR002577">
    <property type="entry name" value="HTH_HxlR"/>
</dbReference>
<dbReference type="RefSeq" id="WP_008319204.1">
    <property type="nucleotide sequence ID" value="NZ_AOLN01000010.1"/>
</dbReference>
<evidence type="ECO:0000259" key="5">
    <source>
        <dbReference type="PROSITE" id="PS50110"/>
    </source>
</evidence>
<dbReference type="Gene3D" id="3.40.50.2300">
    <property type="match status" value="1"/>
</dbReference>
<dbReference type="PANTHER" id="PTHR33204">
    <property type="entry name" value="TRANSCRIPTIONAL REGULATOR, MARR FAMILY"/>
    <property type="match status" value="1"/>
</dbReference>
<keyword evidence="8" id="KW-1185">Reference proteome</keyword>